<proteinExistence type="predicted"/>
<dbReference type="AlphaFoldDB" id="A0A0P4R9S5"/>
<evidence type="ECO:0000313" key="1">
    <source>
        <dbReference type="EMBL" id="GAO09681.1"/>
    </source>
</evidence>
<protein>
    <submittedName>
        <fullName evidence="1">Uncharacterized protein</fullName>
    </submittedName>
</protein>
<reference evidence="1 2" key="2">
    <citation type="journal article" date="2015" name="Stand. Genomic Sci.">
        <title>Draft genome sequence of marine-derived Streptomyces sp. TP-A0598, a producer of anti-MRSA antibiotic lydicamycins.</title>
        <authorList>
            <person name="Komaki H."/>
            <person name="Ichikawa N."/>
            <person name="Hosoyama A."/>
            <person name="Fujita N."/>
            <person name="Igarashi Y."/>
        </authorList>
    </citation>
    <scope>NUCLEOTIDE SEQUENCE [LARGE SCALE GENOMIC DNA]</scope>
    <source>
        <strain evidence="1 2">NBRC 110027</strain>
    </source>
</reference>
<dbReference type="RefSeq" id="WP_042156311.1">
    <property type="nucleotide sequence ID" value="NZ_BBNO01000005.1"/>
</dbReference>
<organism evidence="1 2">
    <name type="scientific">Streptomyces lydicamycinicus</name>
    <dbReference type="NCBI Taxonomy" id="1546107"/>
    <lineage>
        <taxon>Bacteria</taxon>
        <taxon>Bacillati</taxon>
        <taxon>Actinomycetota</taxon>
        <taxon>Actinomycetes</taxon>
        <taxon>Kitasatosporales</taxon>
        <taxon>Streptomycetaceae</taxon>
        <taxon>Streptomyces</taxon>
    </lineage>
</organism>
<evidence type="ECO:0000313" key="2">
    <source>
        <dbReference type="Proteomes" id="UP000048965"/>
    </source>
</evidence>
<reference evidence="2" key="1">
    <citation type="submission" date="2014-09" db="EMBL/GenBank/DDBJ databases">
        <title>Whole genome shotgun sequence of Streptomyces sp. NBRC 110027.</title>
        <authorList>
            <person name="Komaki H."/>
            <person name="Ichikawa N."/>
            <person name="Katano-Makiyama Y."/>
            <person name="Hosoyama A."/>
            <person name="Hashimoto M."/>
            <person name="Uohara A."/>
            <person name="Kitahashi Y."/>
            <person name="Ohji S."/>
            <person name="Kimura A."/>
            <person name="Yamazoe A."/>
            <person name="Igarashi Y."/>
            <person name="Fujita N."/>
        </authorList>
    </citation>
    <scope>NUCLEOTIDE SEQUENCE [LARGE SCALE GENOMIC DNA]</scope>
    <source>
        <strain evidence="2">NBRC 110027</strain>
    </source>
</reference>
<keyword evidence="2" id="KW-1185">Reference proteome</keyword>
<dbReference type="EMBL" id="BBNO01000005">
    <property type="protein sequence ID" value="GAO09681.1"/>
    <property type="molecule type" value="Genomic_DNA"/>
</dbReference>
<gene>
    <name evidence="1" type="ORF">TPA0598_05_04030</name>
</gene>
<name>A0A0P4R9S5_9ACTN</name>
<comment type="caution">
    <text evidence="1">The sequence shown here is derived from an EMBL/GenBank/DDBJ whole genome shotgun (WGS) entry which is preliminary data.</text>
</comment>
<sequence>MPLDRSLPDDVHQSAEELRTALKDHGITLPSLGVDLPGFAGVYGVSLVALGNCNAATARRLAEVLRKAATR</sequence>
<dbReference type="Proteomes" id="UP000048965">
    <property type="component" value="Unassembled WGS sequence"/>
</dbReference>
<accession>A0A0P4R9S5</accession>
<dbReference type="OrthoDB" id="4331723at2"/>